<evidence type="ECO:0000256" key="1">
    <source>
        <dbReference type="SAM" id="MobiDB-lite"/>
    </source>
</evidence>
<reference evidence="4 5" key="1">
    <citation type="journal article" date="2018" name="Cell">
        <title>The Chara Genome: Secondary Complexity and Implications for Plant Terrestrialization.</title>
        <authorList>
            <person name="Nishiyama T."/>
            <person name="Sakayama H."/>
            <person name="Vries J.D."/>
            <person name="Buschmann H."/>
            <person name="Saint-Marcoux D."/>
            <person name="Ullrich K.K."/>
            <person name="Haas F.B."/>
            <person name="Vanderstraeten L."/>
            <person name="Becker D."/>
            <person name="Lang D."/>
            <person name="Vosolsobe S."/>
            <person name="Rombauts S."/>
            <person name="Wilhelmsson P.K.I."/>
            <person name="Janitza P."/>
            <person name="Kern R."/>
            <person name="Heyl A."/>
            <person name="Rumpler F."/>
            <person name="Villalobos L.I.A.C."/>
            <person name="Clay J.M."/>
            <person name="Skokan R."/>
            <person name="Toyoda A."/>
            <person name="Suzuki Y."/>
            <person name="Kagoshima H."/>
            <person name="Schijlen E."/>
            <person name="Tajeshwar N."/>
            <person name="Catarino B."/>
            <person name="Hetherington A.J."/>
            <person name="Saltykova A."/>
            <person name="Bonnot C."/>
            <person name="Breuninger H."/>
            <person name="Symeonidi A."/>
            <person name="Radhakrishnan G.V."/>
            <person name="Van Nieuwerburgh F."/>
            <person name="Deforce D."/>
            <person name="Chang C."/>
            <person name="Karol K.G."/>
            <person name="Hedrich R."/>
            <person name="Ulvskov P."/>
            <person name="Glockner G."/>
            <person name="Delwiche C.F."/>
            <person name="Petrasek J."/>
            <person name="Van de Peer Y."/>
            <person name="Friml J."/>
            <person name="Beilby M."/>
            <person name="Dolan L."/>
            <person name="Kohara Y."/>
            <person name="Sugano S."/>
            <person name="Fujiyama A."/>
            <person name="Delaux P.-M."/>
            <person name="Quint M."/>
            <person name="TheiBen G."/>
            <person name="Hagemann M."/>
            <person name="Harholt J."/>
            <person name="Dunand C."/>
            <person name="Zachgo S."/>
            <person name="Langdale J."/>
            <person name="Maumus F."/>
            <person name="Straeten D.V.D."/>
            <person name="Gould S.B."/>
            <person name="Rensing S.A."/>
        </authorList>
    </citation>
    <scope>NUCLEOTIDE SEQUENCE [LARGE SCALE GENOMIC DNA]</scope>
    <source>
        <strain evidence="4 5">S276</strain>
    </source>
</reference>
<comment type="caution">
    <text evidence="4">The sequence shown here is derived from an EMBL/GenBank/DDBJ whole genome shotgun (WGS) entry which is preliminary data.</text>
</comment>
<organism evidence="4 5">
    <name type="scientific">Chara braunii</name>
    <name type="common">Braun's stonewort</name>
    <dbReference type="NCBI Taxonomy" id="69332"/>
    <lineage>
        <taxon>Eukaryota</taxon>
        <taxon>Viridiplantae</taxon>
        <taxon>Streptophyta</taxon>
        <taxon>Charophyceae</taxon>
        <taxon>Charales</taxon>
        <taxon>Characeae</taxon>
        <taxon>Chara</taxon>
    </lineage>
</organism>
<evidence type="ECO:0000259" key="3">
    <source>
        <dbReference type="Pfam" id="PF17919"/>
    </source>
</evidence>
<feature type="compositionally biased region" description="Basic and acidic residues" evidence="1">
    <location>
        <begin position="686"/>
        <end position="699"/>
    </location>
</feature>
<dbReference type="Pfam" id="PF17919">
    <property type="entry name" value="RT_RNaseH_2"/>
    <property type="match status" value="1"/>
</dbReference>
<dbReference type="EMBL" id="BFEA01000095">
    <property type="protein sequence ID" value="GBG68005.1"/>
    <property type="molecule type" value="Genomic_DNA"/>
</dbReference>
<dbReference type="AlphaFoldDB" id="A0A388KD75"/>
<dbReference type="Gramene" id="GBG68005">
    <property type="protein sequence ID" value="GBG68005"/>
    <property type="gene ID" value="CBR_g1125"/>
</dbReference>
<dbReference type="GO" id="GO:0003964">
    <property type="term" value="F:RNA-directed DNA polymerase activity"/>
    <property type="evidence" value="ECO:0007669"/>
    <property type="project" value="UniProtKB-KW"/>
</dbReference>
<dbReference type="PANTHER" id="PTHR33064">
    <property type="entry name" value="POL PROTEIN"/>
    <property type="match status" value="1"/>
</dbReference>
<dbReference type="Gene3D" id="3.30.70.270">
    <property type="match status" value="2"/>
</dbReference>
<dbReference type="Gene3D" id="3.10.10.10">
    <property type="entry name" value="HIV Type 1 Reverse Transcriptase, subunit A, domain 1"/>
    <property type="match status" value="1"/>
</dbReference>
<feature type="region of interest" description="Disordered" evidence="1">
    <location>
        <begin position="728"/>
        <end position="782"/>
    </location>
</feature>
<dbReference type="InterPro" id="IPR043128">
    <property type="entry name" value="Rev_trsase/Diguanyl_cyclase"/>
</dbReference>
<accession>A0A388KD75</accession>
<feature type="compositionally biased region" description="Acidic residues" evidence="1">
    <location>
        <begin position="735"/>
        <end position="758"/>
    </location>
</feature>
<feature type="region of interest" description="Disordered" evidence="1">
    <location>
        <begin position="629"/>
        <end position="707"/>
    </location>
</feature>
<feature type="domain" description="Reverse transcriptase" evidence="2">
    <location>
        <begin position="128"/>
        <end position="300"/>
    </location>
</feature>
<dbReference type="Pfam" id="PF00078">
    <property type="entry name" value="RVT_1"/>
    <property type="match status" value="1"/>
</dbReference>
<evidence type="ECO:0000313" key="5">
    <source>
        <dbReference type="Proteomes" id="UP000265515"/>
    </source>
</evidence>
<evidence type="ECO:0000259" key="2">
    <source>
        <dbReference type="Pfam" id="PF00078"/>
    </source>
</evidence>
<dbReference type="InterPro" id="IPR000477">
    <property type="entry name" value="RT_dom"/>
</dbReference>
<dbReference type="GO" id="GO:0004190">
    <property type="term" value="F:aspartic-type endopeptidase activity"/>
    <property type="evidence" value="ECO:0007669"/>
    <property type="project" value="UniProtKB-KW"/>
</dbReference>
<protein>
    <submittedName>
        <fullName evidence="4">Uncharacterized protein</fullName>
    </submittedName>
</protein>
<dbReference type="FunFam" id="3.10.20.370:FF:000001">
    <property type="entry name" value="Retrovirus-related Pol polyprotein from transposon 17.6-like protein"/>
    <property type="match status" value="1"/>
</dbReference>
<feature type="region of interest" description="Disordered" evidence="1">
    <location>
        <begin position="840"/>
        <end position="869"/>
    </location>
</feature>
<dbReference type="PANTHER" id="PTHR33064:SF37">
    <property type="entry name" value="RIBONUCLEASE H"/>
    <property type="match status" value="1"/>
</dbReference>
<feature type="region of interest" description="Disordered" evidence="1">
    <location>
        <begin position="560"/>
        <end position="596"/>
    </location>
</feature>
<feature type="compositionally biased region" description="Polar residues" evidence="1">
    <location>
        <begin position="859"/>
        <end position="869"/>
    </location>
</feature>
<dbReference type="InterPro" id="IPR043502">
    <property type="entry name" value="DNA/RNA_pol_sf"/>
</dbReference>
<gene>
    <name evidence="4" type="ORF">CBR_g1125</name>
</gene>
<dbReference type="InterPro" id="IPR041577">
    <property type="entry name" value="RT_RNaseH_2"/>
</dbReference>
<feature type="domain" description="Reverse transcriptase/retrotransposon-derived protein RNase H-like" evidence="3">
    <location>
        <begin position="365"/>
        <end position="468"/>
    </location>
</feature>
<dbReference type="CDD" id="cd01647">
    <property type="entry name" value="RT_LTR"/>
    <property type="match status" value="1"/>
</dbReference>
<dbReference type="InterPro" id="IPR051320">
    <property type="entry name" value="Viral_Replic_Matur_Polypro"/>
</dbReference>
<name>A0A388KD75_CHABU</name>
<sequence length="869" mass="98657">MEKEEEVLQVIQERRATEGHRIPDEVADTMKIVIDGFLTEEETRPIKRTCQEFHLTFAFSDHQKGRLDAKLIPLLRIHKVEHECWNDKGPSYEFGIAGDVTDLLQAKMDSFVAKPTTLPYANRWFVFRKSNKTLRWIQDLQKLNAVTIRDADSLPQANLLVESQAGRSIYSLIDLYSGYNQLPLDVQNRSYTAMHTPVGQLQMQMTPMGFTNVVAEAQRRMLVVVGDMFLEKCEPYIDDNPIKDAQEKDKTEVQPGIRKFVWDHLQDIEDLLRRFLVYNIIASGPKSILEVPEVTILGFRCGAYGRKPDPAKTDKISQWPTPLRTTTEVRAFLGVVGFWRIFIKNFAKIAELIWAMIREEGTMDWTEEREGAVQKLKDILRSETAALFAPCFNDEVGRPFILETDEGPLAVGGVLIQRDEGEKKRPIRFESRTLNSAERRYSQFKKEVLAILHCLKTFQAYLFGRRFILRIDPTNVAGARKNYRPIDPTVGRWVGFMWQFDYKIERIAGVRNKADGLSRVCITPEGVEGAEPIDAFLEYKGGTLAVDNEMMSKETYEKNEKRQKKMEFGNENDSGVINRPTAGEEAGPSQGRRAGKRKLYIGLMGGPVVGRGGRKCLCRKSSPLREGEGIKISYDSEGGKEKAEVEERGNADMGDKVQVSDEEGADRGKRRETWHGESEGGQNMCNEHEEGEERRESPLEGRSGYDSCEGYGMGTKIPFTYDPKNLAGGYSPIQTEDEEAEEEDVGEVIEISSEDERDEISRPREEGRPPMDQPGDGAFGWEDEFGPTPSHWFQQWTNVIRHEWIIKTRELAKAGVEATPLNFFSETELRKIARKKKEMETYGLGVTKPAEKQGGQGTGQDEVQGSNRN</sequence>
<dbReference type="CDD" id="cd09274">
    <property type="entry name" value="RNase_HI_RT_Ty3"/>
    <property type="match status" value="1"/>
</dbReference>
<dbReference type="Proteomes" id="UP000265515">
    <property type="component" value="Unassembled WGS sequence"/>
</dbReference>
<dbReference type="GO" id="GO:0004519">
    <property type="term" value="F:endonuclease activity"/>
    <property type="evidence" value="ECO:0007669"/>
    <property type="project" value="UniProtKB-KW"/>
</dbReference>
<evidence type="ECO:0000313" key="4">
    <source>
        <dbReference type="EMBL" id="GBG68005.1"/>
    </source>
</evidence>
<dbReference type="GO" id="GO:0006508">
    <property type="term" value="P:proteolysis"/>
    <property type="evidence" value="ECO:0007669"/>
    <property type="project" value="UniProtKB-KW"/>
</dbReference>
<dbReference type="Gene3D" id="3.10.20.370">
    <property type="match status" value="1"/>
</dbReference>
<feature type="compositionally biased region" description="Basic and acidic residues" evidence="1">
    <location>
        <begin position="759"/>
        <end position="769"/>
    </location>
</feature>
<proteinExistence type="predicted"/>
<feature type="compositionally biased region" description="Basic and acidic residues" evidence="1">
    <location>
        <begin position="637"/>
        <end position="678"/>
    </location>
</feature>
<dbReference type="OrthoDB" id="5599163at2759"/>
<keyword evidence="5" id="KW-1185">Reference proteome</keyword>
<dbReference type="SUPFAM" id="SSF56672">
    <property type="entry name" value="DNA/RNA polymerases"/>
    <property type="match status" value="1"/>
</dbReference>